<proteinExistence type="predicted"/>
<dbReference type="RefSeq" id="WP_208495960.1">
    <property type="nucleotide sequence ID" value="NZ_JAGFNP010000004.1"/>
</dbReference>
<accession>A0ABS3U2V6</accession>
<keyword evidence="2" id="KW-1185">Reference proteome</keyword>
<protein>
    <submittedName>
        <fullName evidence="1">Uncharacterized protein</fullName>
    </submittedName>
</protein>
<dbReference type="Proteomes" id="UP000681341">
    <property type="component" value="Unassembled WGS sequence"/>
</dbReference>
<evidence type="ECO:0000313" key="1">
    <source>
        <dbReference type="EMBL" id="MBO3733101.1"/>
    </source>
</evidence>
<reference evidence="1 2" key="1">
    <citation type="submission" date="2021-03" db="EMBL/GenBank/DDBJ databases">
        <title>Glycomyces sp. nov., a novel actinomycete isolated from soil.</title>
        <authorList>
            <person name="Yang X."/>
            <person name="Xu X."/>
        </authorList>
    </citation>
    <scope>NUCLEOTIDE SEQUENCE [LARGE SCALE GENOMIC DNA]</scope>
    <source>
        <strain evidence="1 2">NEAU-S30</strain>
    </source>
</reference>
<dbReference type="SUPFAM" id="SSF89372">
    <property type="entry name" value="Fucose-specific lectin"/>
    <property type="match status" value="1"/>
</dbReference>
<sequence length="207" mass="22098">MTARSRQLHVFGASEGGTTLYQTVRNQDGNWSPSWTALRSFSSIRQVATTRVGTTIDTAVLTEDDVLRHSIQAPDGTWTGWGNIGSAAGEIGGFYRVALAGLGSQLHVFALSQNGGVAYHAVRNGDGSWRKFSKLSVFANYHPFEICAADIGGEIHVGIIEITASNTQVVRFSIRRTDGTWRSVGTVSSSGISQPGNLAVGGTERIL</sequence>
<name>A0ABS3U2V6_9ACTN</name>
<gene>
    <name evidence="1" type="ORF">J5V16_09730</name>
</gene>
<organism evidence="1 2">
    <name type="scientific">Glycomyces niveus</name>
    <dbReference type="NCBI Taxonomy" id="2820287"/>
    <lineage>
        <taxon>Bacteria</taxon>
        <taxon>Bacillati</taxon>
        <taxon>Actinomycetota</taxon>
        <taxon>Actinomycetes</taxon>
        <taxon>Glycomycetales</taxon>
        <taxon>Glycomycetaceae</taxon>
        <taxon>Glycomyces</taxon>
    </lineage>
</organism>
<dbReference type="EMBL" id="JAGFNP010000004">
    <property type="protein sequence ID" value="MBO3733101.1"/>
    <property type="molecule type" value="Genomic_DNA"/>
</dbReference>
<dbReference type="Gene3D" id="2.120.10.70">
    <property type="entry name" value="Fucose-specific lectin"/>
    <property type="match status" value="1"/>
</dbReference>
<comment type="caution">
    <text evidence="1">The sequence shown here is derived from an EMBL/GenBank/DDBJ whole genome shotgun (WGS) entry which is preliminary data.</text>
</comment>
<evidence type="ECO:0000313" key="2">
    <source>
        <dbReference type="Proteomes" id="UP000681341"/>
    </source>
</evidence>